<keyword evidence="7 12" id="KW-1133">Transmembrane helix</keyword>
<evidence type="ECO:0000256" key="9">
    <source>
        <dbReference type="ARBA" id="ARBA00023136"/>
    </source>
</evidence>
<dbReference type="EC" id="1.1.1.95" evidence="4"/>
<evidence type="ECO:0000313" key="14">
    <source>
        <dbReference type="EMBL" id="RQM24533.1"/>
    </source>
</evidence>
<dbReference type="InterPro" id="IPR002912">
    <property type="entry name" value="ACT_dom"/>
</dbReference>
<dbReference type="GO" id="GO:0016020">
    <property type="term" value="C:membrane"/>
    <property type="evidence" value="ECO:0007669"/>
    <property type="project" value="UniProtKB-SubCell"/>
</dbReference>
<dbReference type="NCBIfam" id="NF002841">
    <property type="entry name" value="PRK03080.1-2"/>
    <property type="match status" value="1"/>
</dbReference>
<dbReference type="CDD" id="cd01494">
    <property type="entry name" value="AAT_I"/>
    <property type="match status" value="1"/>
</dbReference>
<protein>
    <recommendedName>
        <fullName evidence="4">phosphoglycerate dehydrogenase</fullName>
        <ecNumber evidence="4">1.1.1.95</ecNumber>
    </recommendedName>
</protein>
<comment type="cofactor">
    <cofactor evidence="1">
        <name>pyridoxal 5'-phosphate</name>
        <dbReference type="ChEBI" id="CHEBI:597326"/>
    </cofactor>
</comment>
<dbReference type="Pfam" id="PF01124">
    <property type="entry name" value="MAPEG"/>
    <property type="match status" value="1"/>
</dbReference>
<dbReference type="InterPro" id="IPR036291">
    <property type="entry name" value="NAD(P)-bd_dom_sf"/>
</dbReference>
<dbReference type="PANTHER" id="PTHR21152:SF40">
    <property type="entry name" value="ALANINE--GLYOXYLATE AMINOTRANSFERASE"/>
    <property type="match status" value="1"/>
</dbReference>
<dbReference type="PANTHER" id="PTHR21152">
    <property type="entry name" value="AMINOTRANSFERASE CLASS V"/>
    <property type="match status" value="1"/>
</dbReference>
<dbReference type="InterPro" id="IPR029009">
    <property type="entry name" value="ASB_dom_sf"/>
</dbReference>
<keyword evidence="5 12" id="KW-0812">Transmembrane</keyword>
<dbReference type="PROSITE" id="PS00670">
    <property type="entry name" value="D_2_HYDROXYACID_DH_2"/>
    <property type="match status" value="1"/>
</dbReference>
<dbReference type="Gene3D" id="1.20.120.550">
    <property type="entry name" value="Membrane associated eicosanoid/glutathione metabolism-like domain"/>
    <property type="match status" value="1"/>
</dbReference>
<keyword evidence="9 12" id="KW-0472">Membrane</keyword>
<dbReference type="VEuPathDB" id="FungiDB:H257_18044"/>
<dbReference type="Pfam" id="PF19304">
    <property type="entry name" value="PGDH_inter"/>
    <property type="match status" value="1"/>
</dbReference>
<dbReference type="InterPro" id="IPR006140">
    <property type="entry name" value="D-isomer_DH_NAD-bd"/>
</dbReference>
<dbReference type="SUPFAM" id="SSF55021">
    <property type="entry name" value="ACT-like"/>
    <property type="match status" value="1"/>
</dbReference>
<evidence type="ECO:0000256" key="6">
    <source>
        <dbReference type="ARBA" id="ARBA00022898"/>
    </source>
</evidence>
<dbReference type="Gene3D" id="3.30.70.260">
    <property type="match status" value="1"/>
</dbReference>
<feature type="compositionally biased region" description="Polar residues" evidence="11">
    <location>
        <begin position="701"/>
        <end position="715"/>
    </location>
</feature>
<dbReference type="InterPro" id="IPR029753">
    <property type="entry name" value="D-isomer_DH_CS"/>
</dbReference>
<dbReference type="InterPro" id="IPR045626">
    <property type="entry name" value="PGDH_ASB_dom"/>
</dbReference>
<dbReference type="UniPathway" id="UPA00135">
    <property type="reaction ID" value="UER00196"/>
</dbReference>
<dbReference type="SUPFAM" id="SSF51735">
    <property type="entry name" value="NAD(P)-binding Rossmann-fold domains"/>
    <property type="match status" value="1"/>
</dbReference>
<dbReference type="Gene3D" id="3.40.640.10">
    <property type="entry name" value="Type I PLP-dependent aspartate aminotransferase-like (Major domain)"/>
    <property type="match status" value="1"/>
</dbReference>
<keyword evidence="8" id="KW-0560">Oxidoreductase</keyword>
<dbReference type="CDD" id="cd04902">
    <property type="entry name" value="ACT_3PGDH-xct"/>
    <property type="match status" value="1"/>
</dbReference>
<dbReference type="VEuPathDB" id="FungiDB:H257_18043"/>
<comment type="subcellular location">
    <subcellularLocation>
        <location evidence="2">Membrane</location>
    </subcellularLocation>
</comment>
<dbReference type="InterPro" id="IPR045865">
    <property type="entry name" value="ACT-like_dom_sf"/>
</dbReference>
<dbReference type="AlphaFoldDB" id="A0A425D5G5"/>
<dbReference type="SUPFAM" id="SSF161084">
    <property type="entry name" value="MAPEG domain-like"/>
    <property type="match status" value="1"/>
</dbReference>
<dbReference type="GO" id="GO:0051287">
    <property type="term" value="F:NAD binding"/>
    <property type="evidence" value="ECO:0007669"/>
    <property type="project" value="InterPro"/>
</dbReference>
<dbReference type="FunFam" id="3.40.50.720:FF:000038">
    <property type="entry name" value="D-3-phosphoglycerate dehydrogenase"/>
    <property type="match status" value="1"/>
</dbReference>
<accession>A0A425D5G5</accession>
<evidence type="ECO:0000256" key="8">
    <source>
        <dbReference type="ARBA" id="ARBA00023002"/>
    </source>
</evidence>
<dbReference type="GO" id="GO:0006564">
    <property type="term" value="P:L-serine biosynthetic process"/>
    <property type="evidence" value="ECO:0007669"/>
    <property type="project" value="InterPro"/>
</dbReference>
<dbReference type="PROSITE" id="PS51671">
    <property type="entry name" value="ACT"/>
    <property type="match status" value="1"/>
</dbReference>
<feature type="transmembrane region" description="Helical" evidence="12">
    <location>
        <begin position="132"/>
        <end position="152"/>
    </location>
</feature>
<evidence type="ECO:0000256" key="7">
    <source>
        <dbReference type="ARBA" id="ARBA00022989"/>
    </source>
</evidence>
<dbReference type="SUPFAM" id="SSF53383">
    <property type="entry name" value="PLP-dependent transferases"/>
    <property type="match status" value="1"/>
</dbReference>
<sequence>MLSQTKVLVASTAVLYAKFLVTTTIQGSKRFVTGTRCPEDQLLKGVPATKTAFGFNAGGASSAAATEADLRWQRIVQNDLENIPLGLLVAWSAVHSGGSELVNIAAIGTFTAARVYHTYAFAKGLQPHRSRAWVLGTAGVLALALNSLYGIVAIPEADVVVLVKAPPVVRRTSALVLHPPRALSMSTKAPRILCTDPIHPSGVDFLRNRGYVVDTTSLSPAELVDAIPAYDGLIVRSGTQVNREVLDAAEKLRVIGRAGTGVDNIDVVAATKKGILVMNTPFGNNVSAAEFTMGLLTSFNHSVISGVHGKTVGIVGLGRVGSEVSKRCQAFGMNVLGYDPLVSDAAAKACDIEPVTLEDLCARSDFITLHCPFTPTTKHLLNADRLQRCKDGVHIVNTSRHQLMDKDALLEALESGKVSGVALDMKPSSHPLYAHAKVSTTPHIGANTTEAQERISTKLASQLHHALTRSKFDNVLNAPNLDLLSQSARPPYYVLAEKLGSLHAQLLGPQQRIVKITIVAQGKDDKRQLLQAACRGLLRHLVESEVICDDVVSVLHARGINLVEHTQEDVDSSSSYSNLVQVTCHLDDGTSRALTGTVLMKSQLRLVQYDALRLDALLSGCMVFFSNDDRPGVLAAVTQVLASHAINIGAFGLGRTKDKDALGVLNLDDVPSEPALAALANVSELSNVRLVNLLDMPLEPRSSSSHSKVDSNQPKTKPRSVNFGSGPCKKHPDYALHKLPSRALGRSHRSALGKSILLEAIEKTKQLLALPPGYVCGIVPASDTGAFEMAMWNLLGPKPVDVVHWDAFGKGWLHDATSQLNLADVRDISAPYGYLPALSQVNKDHDVCFTWNGTTSGVRVPNADWIADDRTGLVLNDATSAAFAMDMPWDKIDVCTFSWQKVLGGEGGHGMLILSPRALDRLATFHPENRPMPKIFRLKDKHNEIMMDIFQGSTINTPSMLCVEDYVNALDWAAAQGGVPGLVRKSAANFKVLDEFVAKNNHWVEFLANDPTTRSTTSVCLVLKDTTKNQLKRMTQLLEQHDVAVDIGSYKDAPAGLRIWCGATVETADLDALVPWLEWAHAQVHAE</sequence>
<evidence type="ECO:0000259" key="13">
    <source>
        <dbReference type="PROSITE" id="PS51671"/>
    </source>
</evidence>
<evidence type="ECO:0000256" key="5">
    <source>
        <dbReference type="ARBA" id="ARBA00022692"/>
    </source>
</evidence>
<proteinExistence type="predicted"/>
<dbReference type="Proteomes" id="UP000284702">
    <property type="component" value="Unassembled WGS sequence"/>
</dbReference>
<dbReference type="InterPro" id="IPR006139">
    <property type="entry name" value="D-isomer_2_OHA_DH_cat_dom"/>
</dbReference>
<evidence type="ECO:0000313" key="15">
    <source>
        <dbReference type="Proteomes" id="UP000284702"/>
    </source>
</evidence>
<dbReference type="SUPFAM" id="SSF52283">
    <property type="entry name" value="Formate/glycerate dehydrogenase catalytic domain-like"/>
    <property type="match status" value="1"/>
</dbReference>
<organism evidence="14 15">
    <name type="scientific">Aphanomyces astaci</name>
    <name type="common">Crayfish plague agent</name>
    <dbReference type="NCBI Taxonomy" id="112090"/>
    <lineage>
        <taxon>Eukaryota</taxon>
        <taxon>Sar</taxon>
        <taxon>Stramenopiles</taxon>
        <taxon>Oomycota</taxon>
        <taxon>Saprolegniomycetes</taxon>
        <taxon>Saprolegniales</taxon>
        <taxon>Verrucalvaceae</taxon>
        <taxon>Aphanomyces</taxon>
    </lineage>
</organism>
<dbReference type="Pfam" id="PF01842">
    <property type="entry name" value="ACT"/>
    <property type="match status" value="1"/>
</dbReference>
<dbReference type="InterPro" id="IPR015421">
    <property type="entry name" value="PyrdxlP-dep_Trfase_major"/>
</dbReference>
<dbReference type="InterPro" id="IPR001129">
    <property type="entry name" value="Membr-assoc_MAPEG"/>
</dbReference>
<dbReference type="InterPro" id="IPR023352">
    <property type="entry name" value="MAPEG-like_dom_sf"/>
</dbReference>
<dbReference type="InterPro" id="IPR015424">
    <property type="entry name" value="PyrdxlP-dep_Trfase"/>
</dbReference>
<evidence type="ECO:0000256" key="4">
    <source>
        <dbReference type="ARBA" id="ARBA00013143"/>
    </source>
</evidence>
<evidence type="ECO:0000256" key="3">
    <source>
        <dbReference type="ARBA" id="ARBA00005216"/>
    </source>
</evidence>
<dbReference type="Gene3D" id="3.40.50.720">
    <property type="entry name" value="NAD(P)-binding Rossmann-like Domain"/>
    <property type="match status" value="2"/>
</dbReference>
<feature type="domain" description="ACT" evidence="13">
    <location>
        <begin position="622"/>
        <end position="696"/>
    </location>
</feature>
<dbReference type="GO" id="GO:0004648">
    <property type="term" value="F:O-phospho-L-serine:2-oxoglutarate aminotransferase activity"/>
    <property type="evidence" value="ECO:0007669"/>
    <property type="project" value="InterPro"/>
</dbReference>
<evidence type="ECO:0000256" key="10">
    <source>
        <dbReference type="ARBA" id="ARBA00048731"/>
    </source>
</evidence>
<comment type="pathway">
    <text evidence="3">Amino-acid biosynthesis; L-serine biosynthesis; L-serine from 3-phospho-D-glycerate: step 1/3.</text>
</comment>
<gene>
    <name evidence="14" type="ORF">B5M09_011165</name>
</gene>
<evidence type="ECO:0000256" key="12">
    <source>
        <dbReference type="SAM" id="Phobius"/>
    </source>
</evidence>
<dbReference type="GO" id="GO:0004617">
    <property type="term" value="F:phosphoglycerate dehydrogenase activity"/>
    <property type="evidence" value="ECO:0007669"/>
    <property type="project" value="UniProtKB-EC"/>
</dbReference>
<dbReference type="NCBIfam" id="TIGR01365">
    <property type="entry name" value="serC_2"/>
    <property type="match status" value="1"/>
</dbReference>
<dbReference type="Pfam" id="PF02826">
    <property type="entry name" value="2-Hacid_dh_C"/>
    <property type="match status" value="1"/>
</dbReference>
<name>A0A425D5G5_APHAT</name>
<dbReference type="InterPro" id="IPR006271">
    <property type="entry name" value="Pser_aminoTfrase_methanosarc"/>
</dbReference>
<evidence type="ECO:0000256" key="2">
    <source>
        <dbReference type="ARBA" id="ARBA00004370"/>
    </source>
</evidence>
<evidence type="ECO:0000256" key="11">
    <source>
        <dbReference type="SAM" id="MobiDB-lite"/>
    </source>
</evidence>
<keyword evidence="6" id="KW-0663">Pyridoxal phosphate</keyword>
<dbReference type="InterPro" id="IPR029752">
    <property type="entry name" value="D-isomer_DH_CS1"/>
</dbReference>
<dbReference type="Gene3D" id="3.30.1330.90">
    <property type="entry name" value="D-3-phosphoglycerate dehydrogenase, domain 3"/>
    <property type="match status" value="1"/>
</dbReference>
<comment type="caution">
    <text evidence="14">The sequence shown here is derived from an EMBL/GenBank/DDBJ whole genome shotgun (WGS) entry which is preliminary data.</text>
</comment>
<dbReference type="SUPFAM" id="SSF143548">
    <property type="entry name" value="Serine metabolism enzymes domain"/>
    <property type="match status" value="1"/>
</dbReference>
<comment type="catalytic activity">
    <reaction evidence="10">
        <text>(2R)-3-phosphoglycerate + NAD(+) = 3-phosphooxypyruvate + NADH + H(+)</text>
        <dbReference type="Rhea" id="RHEA:12641"/>
        <dbReference type="ChEBI" id="CHEBI:15378"/>
        <dbReference type="ChEBI" id="CHEBI:18110"/>
        <dbReference type="ChEBI" id="CHEBI:57540"/>
        <dbReference type="ChEBI" id="CHEBI:57945"/>
        <dbReference type="ChEBI" id="CHEBI:58272"/>
        <dbReference type="EC" id="1.1.1.95"/>
    </reaction>
</comment>
<evidence type="ECO:0000256" key="1">
    <source>
        <dbReference type="ARBA" id="ARBA00001933"/>
    </source>
</evidence>
<dbReference type="EMBL" id="MZMZ02002702">
    <property type="protein sequence ID" value="RQM24533.1"/>
    <property type="molecule type" value="Genomic_DNA"/>
</dbReference>
<feature type="region of interest" description="Disordered" evidence="11">
    <location>
        <begin position="699"/>
        <end position="733"/>
    </location>
</feature>
<keyword evidence="15" id="KW-1185">Reference proteome</keyword>
<dbReference type="CDD" id="cd12173">
    <property type="entry name" value="PGDH_4"/>
    <property type="match status" value="1"/>
</dbReference>
<reference evidence="14" key="1">
    <citation type="submission" date="2018-07" db="EMBL/GenBank/DDBJ databases">
        <title>Annotation of Aphanomyces astaci genome assembly.</title>
        <authorList>
            <person name="Studholme D.J."/>
        </authorList>
    </citation>
    <scope>NUCLEOTIDE SEQUENCE [LARGE SCALE GENOMIC DNA]</scope>
    <source>
        <strain evidence="14">Pc</strain>
    </source>
</reference>
<dbReference type="Gene3D" id="3.90.1150.10">
    <property type="entry name" value="Aspartate Aminotransferase, domain 1"/>
    <property type="match status" value="1"/>
</dbReference>
<dbReference type="Pfam" id="PF00389">
    <property type="entry name" value="2-Hacid_dh"/>
    <property type="match status" value="1"/>
</dbReference>
<dbReference type="InterPro" id="IPR015422">
    <property type="entry name" value="PyrdxlP-dep_Trfase_small"/>
</dbReference>
<dbReference type="PROSITE" id="PS00065">
    <property type="entry name" value="D_2_HYDROXYACID_DH_1"/>
    <property type="match status" value="1"/>
</dbReference>